<dbReference type="AlphaFoldDB" id="A0A2W4Z0I2"/>
<evidence type="ECO:0000313" key="1">
    <source>
        <dbReference type="EMBL" id="PZO73962.1"/>
    </source>
</evidence>
<reference evidence="1 2" key="1">
    <citation type="submission" date="2017-08" db="EMBL/GenBank/DDBJ databases">
        <title>Infants hospitalized years apart are colonized by the same room-sourced microbial strains.</title>
        <authorList>
            <person name="Brooks B."/>
            <person name="Olm M.R."/>
            <person name="Firek B.A."/>
            <person name="Baker R."/>
            <person name="Thomas B.C."/>
            <person name="Morowitz M.J."/>
            <person name="Banfield J.F."/>
        </authorList>
    </citation>
    <scope>NUCLEOTIDE SEQUENCE [LARGE SCALE GENOMIC DNA]</scope>
    <source>
        <strain evidence="1">S2_018_000_R3_110</strain>
    </source>
</reference>
<evidence type="ECO:0000313" key="2">
    <source>
        <dbReference type="Proteomes" id="UP000248614"/>
    </source>
</evidence>
<sequence length="65" mass="6925">MTRGQDTGTGDTIDPWLLAILVCPVTRTPLRHDPAAGELVSEAAGLAFPIRHGVPVLLVDRARPL</sequence>
<dbReference type="PANTHER" id="PTHR33505:SF4">
    <property type="entry name" value="PROTEIN PREY, MITOCHONDRIAL"/>
    <property type="match status" value="1"/>
</dbReference>
<dbReference type="EMBL" id="QFNF01000046">
    <property type="protein sequence ID" value="PZO73962.1"/>
    <property type="molecule type" value="Genomic_DNA"/>
</dbReference>
<dbReference type="InterPro" id="IPR005651">
    <property type="entry name" value="Trm112-like"/>
</dbReference>
<dbReference type="SUPFAM" id="SSF158997">
    <property type="entry name" value="Trm112p-like"/>
    <property type="match status" value="1"/>
</dbReference>
<name>A0A2W4Z0I2_9SPHN</name>
<comment type="caution">
    <text evidence="1">The sequence shown here is derived from an EMBL/GenBank/DDBJ whole genome shotgun (WGS) entry which is preliminary data.</text>
</comment>
<accession>A0A2W4Z0I2</accession>
<dbReference type="Proteomes" id="UP000248614">
    <property type="component" value="Unassembled WGS sequence"/>
</dbReference>
<gene>
    <name evidence="1" type="ORF">DI632_14015</name>
</gene>
<dbReference type="GO" id="GO:0005829">
    <property type="term" value="C:cytosol"/>
    <property type="evidence" value="ECO:0007669"/>
    <property type="project" value="TreeGrafter"/>
</dbReference>
<proteinExistence type="predicted"/>
<organism evidence="1 2">
    <name type="scientific">Sphingomonas hengshuiensis</name>
    <dbReference type="NCBI Taxonomy" id="1609977"/>
    <lineage>
        <taxon>Bacteria</taxon>
        <taxon>Pseudomonadati</taxon>
        <taxon>Pseudomonadota</taxon>
        <taxon>Alphaproteobacteria</taxon>
        <taxon>Sphingomonadales</taxon>
        <taxon>Sphingomonadaceae</taxon>
        <taxon>Sphingomonas</taxon>
    </lineage>
</organism>
<protein>
    <submittedName>
        <fullName evidence="1">Uncharacterized protein</fullName>
    </submittedName>
</protein>
<dbReference type="PANTHER" id="PTHR33505">
    <property type="entry name" value="ZGC:162634"/>
    <property type="match status" value="1"/>
</dbReference>
<dbReference type="Pfam" id="PF03966">
    <property type="entry name" value="Trm112p"/>
    <property type="match status" value="1"/>
</dbReference>
<dbReference type="Gene3D" id="2.20.25.10">
    <property type="match status" value="1"/>
</dbReference>